<protein>
    <recommendedName>
        <fullName evidence="1">CRAL-TRIO domain-containing protein</fullName>
    </recommendedName>
</protein>
<gene>
    <name evidence="2" type="ORF">DILT_LOCUS4903</name>
</gene>
<evidence type="ECO:0000259" key="1">
    <source>
        <dbReference type="PROSITE" id="PS50191"/>
    </source>
</evidence>
<dbReference type="InterPro" id="IPR001251">
    <property type="entry name" value="CRAL-TRIO_dom"/>
</dbReference>
<dbReference type="OrthoDB" id="6682367at2759"/>
<dbReference type="InterPro" id="IPR036865">
    <property type="entry name" value="CRAL-TRIO_dom_sf"/>
</dbReference>
<dbReference type="Proteomes" id="UP000281553">
    <property type="component" value="Unassembled WGS sequence"/>
</dbReference>
<organism evidence="2 3">
    <name type="scientific">Dibothriocephalus latus</name>
    <name type="common">Fish tapeworm</name>
    <name type="synonym">Diphyllobothrium latum</name>
    <dbReference type="NCBI Taxonomy" id="60516"/>
    <lineage>
        <taxon>Eukaryota</taxon>
        <taxon>Metazoa</taxon>
        <taxon>Spiralia</taxon>
        <taxon>Lophotrochozoa</taxon>
        <taxon>Platyhelminthes</taxon>
        <taxon>Cestoda</taxon>
        <taxon>Eucestoda</taxon>
        <taxon>Diphyllobothriidea</taxon>
        <taxon>Diphyllobothriidae</taxon>
        <taxon>Dibothriocephalus</taxon>
    </lineage>
</organism>
<keyword evidence="3" id="KW-1185">Reference proteome</keyword>
<sequence length="107" mass="12180">MIYLNMPTVVEVFFKAASSWFNEKTKSKILVLQKDLKPAYESVPGLEELMPSEYNGGNGSFDEICVCRVLMYRGMTKEENYISESADFAMLRMFMGCSAEIYCEAIV</sequence>
<accession>A0A3P7NL55</accession>
<dbReference type="Gene3D" id="3.40.525.10">
    <property type="entry name" value="CRAL-TRIO lipid binding domain"/>
    <property type="match status" value="1"/>
</dbReference>
<dbReference type="EMBL" id="UYRU01046341">
    <property type="protein sequence ID" value="VDN09072.1"/>
    <property type="molecule type" value="Genomic_DNA"/>
</dbReference>
<dbReference type="SUPFAM" id="SSF52087">
    <property type="entry name" value="CRAL/TRIO domain"/>
    <property type="match status" value="1"/>
</dbReference>
<evidence type="ECO:0000313" key="2">
    <source>
        <dbReference type="EMBL" id="VDN09072.1"/>
    </source>
</evidence>
<reference evidence="2 3" key="1">
    <citation type="submission" date="2018-11" db="EMBL/GenBank/DDBJ databases">
        <authorList>
            <consortium name="Pathogen Informatics"/>
        </authorList>
    </citation>
    <scope>NUCLEOTIDE SEQUENCE [LARGE SCALE GENOMIC DNA]</scope>
</reference>
<dbReference type="AlphaFoldDB" id="A0A3P7NL55"/>
<proteinExistence type="predicted"/>
<evidence type="ECO:0000313" key="3">
    <source>
        <dbReference type="Proteomes" id="UP000281553"/>
    </source>
</evidence>
<feature type="domain" description="CRAL-TRIO" evidence="1">
    <location>
        <begin position="1"/>
        <end position="62"/>
    </location>
</feature>
<name>A0A3P7NL55_DIBLA</name>
<dbReference type="PROSITE" id="PS50191">
    <property type="entry name" value="CRAL_TRIO"/>
    <property type="match status" value="1"/>
</dbReference>